<evidence type="ECO:0000313" key="1">
    <source>
        <dbReference type="EMBL" id="KAI7945132.1"/>
    </source>
</evidence>
<dbReference type="Proteomes" id="UP001060170">
    <property type="component" value="Chromosome 10"/>
</dbReference>
<evidence type="ECO:0000313" key="2">
    <source>
        <dbReference type="Proteomes" id="UP001060170"/>
    </source>
</evidence>
<reference evidence="2" key="2">
    <citation type="journal article" date="2018" name="Mol. Plant Microbe Interact.">
        <title>Genome sequence resources for the wheat stripe rust pathogen (Puccinia striiformis f. sp. tritici) and the barley stripe rust pathogen (Puccinia striiformis f. sp. hordei).</title>
        <authorList>
            <person name="Xia C."/>
            <person name="Wang M."/>
            <person name="Yin C."/>
            <person name="Cornejo O.E."/>
            <person name="Hulbert S.H."/>
            <person name="Chen X."/>
        </authorList>
    </citation>
    <scope>NUCLEOTIDE SEQUENCE [LARGE SCALE GENOMIC DNA]</scope>
    <source>
        <strain evidence="2">93-210</strain>
    </source>
</reference>
<accession>A0ACC0E675</accession>
<dbReference type="EMBL" id="CM045874">
    <property type="protein sequence ID" value="KAI7945132.1"/>
    <property type="molecule type" value="Genomic_DNA"/>
</dbReference>
<organism evidence="1 2">
    <name type="scientific">Puccinia striiformis f. sp. tritici</name>
    <dbReference type="NCBI Taxonomy" id="168172"/>
    <lineage>
        <taxon>Eukaryota</taxon>
        <taxon>Fungi</taxon>
        <taxon>Dikarya</taxon>
        <taxon>Basidiomycota</taxon>
        <taxon>Pucciniomycotina</taxon>
        <taxon>Pucciniomycetes</taxon>
        <taxon>Pucciniales</taxon>
        <taxon>Pucciniaceae</taxon>
        <taxon>Puccinia</taxon>
    </lineage>
</organism>
<reference evidence="2" key="1">
    <citation type="journal article" date="2018" name="BMC Genomics">
        <title>Genomic insights into host adaptation between the wheat stripe rust pathogen (Puccinia striiformis f. sp. tritici) and the barley stripe rust pathogen (Puccinia striiformis f. sp. hordei).</title>
        <authorList>
            <person name="Xia C."/>
            <person name="Wang M."/>
            <person name="Yin C."/>
            <person name="Cornejo O.E."/>
            <person name="Hulbert S.H."/>
            <person name="Chen X."/>
        </authorList>
    </citation>
    <scope>NUCLEOTIDE SEQUENCE [LARGE SCALE GENOMIC DNA]</scope>
    <source>
        <strain evidence="2">93-210</strain>
    </source>
</reference>
<protein>
    <submittedName>
        <fullName evidence="1">Uncharacterized protein</fullName>
    </submittedName>
</protein>
<name>A0ACC0E675_9BASI</name>
<gene>
    <name evidence="1" type="ORF">MJO28_010827</name>
</gene>
<keyword evidence="2" id="KW-1185">Reference proteome</keyword>
<sequence length="433" mass="47902">MPVQHSPKGANVTICAQRASRMAPAPPADGEFYTPAELSAMTNNEQLYLAEHPRFWIVNPNEHQEDFSDDEFADPESSPSYVGSASGDTRMSDRMSDSGTVIADKGKVNTNSLGLGLPGHQFTPSVTAGHPPAPLFGTHPPVDVVPSLARLHNASQRQANLEASRGSSFLEKNVGRVYKDWSFKNCPHYTGDQSVDVKRWLSTLAACLDSRQAHPGIWHLVGFRLLEGKAFHDYEDVIHADKRPDTWHTFCIWLIELNPLCTSKESIADDLEKLNQLPNGDAQAFFLRFRDWQNMAKNYGFVYEPSPCFVNRLKRGLKDKVKGIVRAGRIAGRPLTFDQIVVTALEEDKEFRSRITSTYSVSQVHNNNNQTASSSNNTIGGTSSKRTRDSSRACFNCGGDNHVSSNCTEPKTAKQLKYEAKRAANSSSKSLNA</sequence>
<comment type="caution">
    <text evidence="1">The sequence shown here is derived from an EMBL/GenBank/DDBJ whole genome shotgun (WGS) entry which is preliminary data.</text>
</comment>
<proteinExistence type="predicted"/>
<reference evidence="1 2" key="3">
    <citation type="journal article" date="2022" name="Microbiol. Spectr.">
        <title>Folding features and dynamics of 3D genome architecture in plant fungal pathogens.</title>
        <authorList>
            <person name="Xia C."/>
        </authorList>
    </citation>
    <scope>NUCLEOTIDE SEQUENCE [LARGE SCALE GENOMIC DNA]</scope>
    <source>
        <strain evidence="1 2">93-210</strain>
    </source>
</reference>